<keyword evidence="5" id="KW-1185">Reference proteome</keyword>
<dbReference type="PANTHER" id="PTHR47870">
    <property type="entry name" value="CYTOCHROME C-TYPE BIOGENESIS PROTEIN CCMH"/>
    <property type="match status" value="1"/>
</dbReference>
<evidence type="ECO:0000313" key="5">
    <source>
        <dbReference type="Proteomes" id="UP000315321"/>
    </source>
</evidence>
<dbReference type="RefSeq" id="WP_144343133.1">
    <property type="nucleotide sequence ID" value="NZ_VMBP01000003.1"/>
</dbReference>
<feature type="transmembrane region" description="Helical" evidence="3">
    <location>
        <begin position="98"/>
        <end position="118"/>
    </location>
</feature>
<organism evidence="4 5">
    <name type="scientific">Ancylobacter moscoviensis</name>
    <dbReference type="NCBI Taxonomy" id="2597768"/>
    <lineage>
        <taxon>Bacteria</taxon>
        <taxon>Pseudomonadati</taxon>
        <taxon>Pseudomonadota</taxon>
        <taxon>Alphaproteobacteria</taxon>
        <taxon>Hyphomicrobiales</taxon>
        <taxon>Xanthobacteraceae</taxon>
        <taxon>Ancylobacter</taxon>
    </lineage>
</organism>
<proteinExistence type="predicted"/>
<dbReference type="SUPFAM" id="SSF48452">
    <property type="entry name" value="TPR-like"/>
    <property type="match status" value="1"/>
</dbReference>
<comment type="subcellular location">
    <subcellularLocation>
        <location evidence="1">Cell envelope</location>
    </subcellularLocation>
</comment>
<dbReference type="InterPro" id="IPR051263">
    <property type="entry name" value="C-type_cytochrome_biogenesis"/>
</dbReference>
<dbReference type="InterPro" id="IPR017560">
    <property type="entry name" value="Cyt_c_biogenesis_CcmI"/>
</dbReference>
<comment type="caution">
    <text evidence="4">The sequence shown here is derived from an EMBL/GenBank/DDBJ whole genome shotgun (WGS) entry which is preliminary data.</text>
</comment>
<accession>A0ABY3DQX0</accession>
<dbReference type="Proteomes" id="UP000315321">
    <property type="component" value="Unassembled WGS sequence"/>
</dbReference>
<dbReference type="PANTHER" id="PTHR47870:SF4">
    <property type="entry name" value="CYTOCHROME C-TYPE BIOGENESIS PROTEIN CYCH"/>
    <property type="match status" value="1"/>
</dbReference>
<evidence type="ECO:0000256" key="1">
    <source>
        <dbReference type="ARBA" id="ARBA00004196"/>
    </source>
</evidence>
<dbReference type="Gene3D" id="1.25.40.10">
    <property type="entry name" value="Tetratricopeptide repeat domain"/>
    <property type="match status" value="1"/>
</dbReference>
<keyword evidence="2" id="KW-0201">Cytochrome c-type biogenesis</keyword>
<dbReference type="InterPro" id="IPR011990">
    <property type="entry name" value="TPR-like_helical_dom_sf"/>
</dbReference>
<name>A0ABY3DQX0_9HYPH</name>
<sequence>MLLWIAFSLMTGAAILAVLWPLRSVAAGVPAAASAAEADLAVYRDQLAEIERDREAGLIGAAEGEAARTEVARRILRASAEAEQQKAASKGADTRRRAAAIIALIGVPAMAGGLYLFLGSPLYPPQPLAQRLEARPDQTDIAILIRKVETHLEANPNDGRGYEVVAPIYSRLGRLDDAARAWSNAIRLLGSNATRQTGLGEALTTQAGGVVTAEAKAAFQAALAADAKDPKARYFLGLAAEQDGKPAEAGRIWGALAADSPPDAPWLGLVRESMARVGATPAPAPAGAVAGAPGPNAADVAAAESLTPEQRSQMVRGMVERLETRLAEDGNDIEGWLRLMRAWNVLGEAEKAKAAAGEARAHFAKDEGALGRIDALARELGLGS</sequence>
<keyword evidence="3" id="KW-1133">Transmembrane helix</keyword>
<keyword evidence="3" id="KW-0812">Transmembrane</keyword>
<reference evidence="4 5" key="1">
    <citation type="submission" date="2019-07" db="EMBL/GenBank/DDBJ databases">
        <authorList>
            <person name="Grouzdev D.S."/>
        </authorList>
    </citation>
    <scope>NUCLEOTIDE SEQUENCE [LARGE SCALE GENOMIC DNA]</scope>
    <source>
        <strain evidence="4 5">3C</strain>
    </source>
</reference>
<dbReference type="EMBL" id="VMBP01000003">
    <property type="protein sequence ID" value="TSJ62218.1"/>
    <property type="molecule type" value="Genomic_DNA"/>
</dbReference>
<evidence type="ECO:0000313" key="4">
    <source>
        <dbReference type="EMBL" id="TSJ62218.1"/>
    </source>
</evidence>
<gene>
    <name evidence="4" type="primary">ccmI</name>
    <name evidence="4" type="ORF">FO470_11700</name>
</gene>
<evidence type="ECO:0000256" key="3">
    <source>
        <dbReference type="SAM" id="Phobius"/>
    </source>
</evidence>
<dbReference type="NCBIfam" id="TIGR03142">
    <property type="entry name" value="cytochro_ccmI"/>
    <property type="match status" value="1"/>
</dbReference>
<protein>
    <submittedName>
        <fullName evidence="4">C-type cytochrome biogenesis protein CcmI</fullName>
    </submittedName>
</protein>
<evidence type="ECO:0000256" key="2">
    <source>
        <dbReference type="ARBA" id="ARBA00022748"/>
    </source>
</evidence>
<keyword evidence="3" id="KW-0472">Membrane</keyword>